<proteinExistence type="predicted"/>
<dbReference type="AlphaFoldDB" id="A0A0A9FCG3"/>
<sequence length="33" mass="3814">MQCSISDVLIYKKPLPMFNTIACKRHNVQMSES</sequence>
<evidence type="ECO:0000313" key="1">
    <source>
        <dbReference type="EMBL" id="JAE07831.1"/>
    </source>
</evidence>
<accession>A0A0A9FCG3</accession>
<protein>
    <submittedName>
        <fullName evidence="1">Uncharacterized protein</fullName>
    </submittedName>
</protein>
<dbReference type="EMBL" id="GBRH01190065">
    <property type="protein sequence ID" value="JAE07831.1"/>
    <property type="molecule type" value="Transcribed_RNA"/>
</dbReference>
<name>A0A0A9FCG3_ARUDO</name>
<organism evidence="1">
    <name type="scientific">Arundo donax</name>
    <name type="common">Giant reed</name>
    <name type="synonym">Donax arundinaceus</name>
    <dbReference type="NCBI Taxonomy" id="35708"/>
    <lineage>
        <taxon>Eukaryota</taxon>
        <taxon>Viridiplantae</taxon>
        <taxon>Streptophyta</taxon>
        <taxon>Embryophyta</taxon>
        <taxon>Tracheophyta</taxon>
        <taxon>Spermatophyta</taxon>
        <taxon>Magnoliopsida</taxon>
        <taxon>Liliopsida</taxon>
        <taxon>Poales</taxon>
        <taxon>Poaceae</taxon>
        <taxon>PACMAD clade</taxon>
        <taxon>Arundinoideae</taxon>
        <taxon>Arundineae</taxon>
        <taxon>Arundo</taxon>
    </lineage>
</organism>
<reference evidence="1" key="2">
    <citation type="journal article" date="2015" name="Data Brief">
        <title>Shoot transcriptome of the giant reed, Arundo donax.</title>
        <authorList>
            <person name="Barrero R.A."/>
            <person name="Guerrero F.D."/>
            <person name="Moolhuijzen P."/>
            <person name="Goolsby J.A."/>
            <person name="Tidwell J."/>
            <person name="Bellgard S.E."/>
            <person name="Bellgard M.I."/>
        </authorList>
    </citation>
    <scope>NUCLEOTIDE SEQUENCE</scope>
    <source>
        <tissue evidence="1">Shoot tissue taken approximately 20 cm above the soil surface</tissue>
    </source>
</reference>
<reference evidence="1" key="1">
    <citation type="submission" date="2014-09" db="EMBL/GenBank/DDBJ databases">
        <authorList>
            <person name="Magalhaes I.L.F."/>
            <person name="Oliveira U."/>
            <person name="Santos F.R."/>
            <person name="Vidigal T.H.D.A."/>
            <person name="Brescovit A.D."/>
            <person name="Santos A.J."/>
        </authorList>
    </citation>
    <scope>NUCLEOTIDE SEQUENCE</scope>
    <source>
        <tissue evidence="1">Shoot tissue taken approximately 20 cm above the soil surface</tissue>
    </source>
</reference>